<dbReference type="GO" id="GO:0004497">
    <property type="term" value="F:monooxygenase activity"/>
    <property type="evidence" value="ECO:0007669"/>
    <property type="project" value="UniProtKB-KW"/>
</dbReference>
<evidence type="ECO:0000256" key="1">
    <source>
        <dbReference type="ARBA" id="ARBA00010617"/>
    </source>
</evidence>
<comment type="similarity">
    <text evidence="1 2">Belongs to the cytochrome P450 family.</text>
</comment>
<evidence type="ECO:0000313" key="4">
    <source>
        <dbReference type="Proteomes" id="UP000318681"/>
    </source>
</evidence>
<dbReference type="GO" id="GO:0005506">
    <property type="term" value="F:iron ion binding"/>
    <property type="evidence" value="ECO:0007669"/>
    <property type="project" value="InterPro"/>
</dbReference>
<dbReference type="EMBL" id="VNIM01000012">
    <property type="protein sequence ID" value="TVV76255.1"/>
    <property type="molecule type" value="Genomic_DNA"/>
</dbReference>
<name>A0A558RA47_9SPHN</name>
<keyword evidence="2" id="KW-0479">Metal-binding</keyword>
<proteinExistence type="inferred from homology"/>
<evidence type="ECO:0000256" key="2">
    <source>
        <dbReference type="RuleBase" id="RU000461"/>
    </source>
</evidence>
<dbReference type="OrthoDB" id="5522954at2"/>
<dbReference type="InterPro" id="IPR002397">
    <property type="entry name" value="Cyt_P450_B"/>
</dbReference>
<dbReference type="PANTHER" id="PTHR46696">
    <property type="entry name" value="P450, PUTATIVE (EUROFUNG)-RELATED"/>
    <property type="match status" value="1"/>
</dbReference>
<keyword evidence="2" id="KW-0349">Heme</keyword>
<protein>
    <submittedName>
        <fullName evidence="3">Cytochrome P450</fullName>
    </submittedName>
</protein>
<dbReference type="Gene3D" id="1.10.630.10">
    <property type="entry name" value="Cytochrome P450"/>
    <property type="match status" value="1"/>
</dbReference>
<dbReference type="AlphaFoldDB" id="A0A558RA47"/>
<dbReference type="PROSITE" id="PS00086">
    <property type="entry name" value="CYTOCHROME_P450"/>
    <property type="match status" value="1"/>
</dbReference>
<dbReference type="SUPFAM" id="SSF48264">
    <property type="entry name" value="Cytochrome P450"/>
    <property type="match status" value="1"/>
</dbReference>
<dbReference type="Pfam" id="PF00067">
    <property type="entry name" value="p450"/>
    <property type="match status" value="1"/>
</dbReference>
<keyword evidence="2" id="KW-0560">Oxidoreductase</keyword>
<dbReference type="Proteomes" id="UP000318681">
    <property type="component" value="Unassembled WGS sequence"/>
</dbReference>
<keyword evidence="4" id="KW-1185">Reference proteome</keyword>
<organism evidence="3 4">
    <name type="scientific">Alterirhizorhabdus solaris</name>
    <dbReference type="NCBI Taxonomy" id="2529389"/>
    <lineage>
        <taxon>Bacteria</taxon>
        <taxon>Pseudomonadati</taxon>
        <taxon>Pseudomonadota</taxon>
        <taxon>Alphaproteobacteria</taxon>
        <taxon>Sphingomonadales</taxon>
        <taxon>Rhizorhabdaceae</taxon>
        <taxon>Alterirhizorhabdus</taxon>
    </lineage>
</organism>
<dbReference type="InterPro" id="IPR036396">
    <property type="entry name" value="Cyt_P450_sf"/>
</dbReference>
<accession>A0A558RA47</accession>
<dbReference type="InterPro" id="IPR001128">
    <property type="entry name" value="Cyt_P450"/>
</dbReference>
<dbReference type="InterPro" id="IPR017972">
    <property type="entry name" value="Cyt_P450_CS"/>
</dbReference>
<sequence>MTDPQLKPAFRYDPYSDEARRDPQSLYPVLREEHRAYFMPEYDAYAISRYDDVRNAFMDAKNFTESEGQVFSRSQMLVHHRGDPPKPKLDPKSMFLFLDPPVHSQFRMALASPFMKGNVGKLTPQITTLIRDQLDKCIARGRFDLNGDFASYISVGATAILMGLPVEDSGAIIDLVNRMVARDPVNPGPTADGIVARGEIIEFLKGAVQRRRREEGDASRVIDPLIHGNMIGRPQTDDEIASDILAILVGGTETVPKVFSGGLLELQKRPDQLAAIRADIDTNAPIAFEEMLRYNAPAQWFGRTAKNPVEVAGVTVEPGQRVILLIAAANRDPREFENPDEFIWNRKAKRMLSFGVGPHFCIGIHLARLEGQIMLKEFLKATRDFRIEPEAGDWAVSEFQIGWTKLPVTVQPA</sequence>
<gene>
    <name evidence="3" type="ORF">FOY91_04955</name>
</gene>
<keyword evidence="2" id="KW-0408">Iron</keyword>
<keyword evidence="2" id="KW-0503">Monooxygenase</keyword>
<dbReference type="GO" id="GO:0020037">
    <property type="term" value="F:heme binding"/>
    <property type="evidence" value="ECO:0007669"/>
    <property type="project" value="InterPro"/>
</dbReference>
<evidence type="ECO:0000313" key="3">
    <source>
        <dbReference type="EMBL" id="TVV76255.1"/>
    </source>
</evidence>
<comment type="caution">
    <text evidence="3">The sequence shown here is derived from an EMBL/GenBank/DDBJ whole genome shotgun (WGS) entry which is preliminary data.</text>
</comment>
<dbReference type="PANTHER" id="PTHR46696:SF1">
    <property type="entry name" value="CYTOCHROME P450 YJIB-RELATED"/>
    <property type="match status" value="1"/>
</dbReference>
<dbReference type="PRINTS" id="PR00359">
    <property type="entry name" value="BP450"/>
</dbReference>
<dbReference type="RefSeq" id="WP_145148749.1">
    <property type="nucleotide sequence ID" value="NZ_VNIM01000012.1"/>
</dbReference>
<dbReference type="GO" id="GO:0016705">
    <property type="term" value="F:oxidoreductase activity, acting on paired donors, with incorporation or reduction of molecular oxygen"/>
    <property type="evidence" value="ECO:0007669"/>
    <property type="project" value="InterPro"/>
</dbReference>
<reference evidence="3 4" key="1">
    <citation type="submission" date="2019-07" db="EMBL/GenBank/DDBJ databases">
        <title>Sphingomonas solaris sp. nov., isolated from a solar panel from Boston, Massachusetts.</title>
        <authorList>
            <person name="Tanner K."/>
            <person name="Pascual J."/>
            <person name="Mancuso C."/>
            <person name="Pereto J."/>
            <person name="Khalil A."/>
            <person name="Vilanova C."/>
        </authorList>
    </citation>
    <scope>NUCLEOTIDE SEQUENCE [LARGE SCALE GENOMIC DNA]</scope>
    <source>
        <strain evidence="3 4">R4DWN</strain>
    </source>
</reference>